<feature type="compositionally biased region" description="Basic residues" evidence="1">
    <location>
        <begin position="84"/>
        <end position="98"/>
    </location>
</feature>
<protein>
    <submittedName>
        <fullName evidence="2">Uncharacterized protein</fullName>
    </submittedName>
</protein>
<gene>
    <name evidence="2" type="ORF">EV691_14220</name>
</gene>
<comment type="caution">
    <text evidence="2">The sequence shown here is derived from an EMBL/GenBank/DDBJ whole genome shotgun (WGS) entry which is preliminary data.</text>
</comment>
<feature type="compositionally biased region" description="Basic and acidic residues" evidence="1">
    <location>
        <begin position="123"/>
        <end position="133"/>
    </location>
</feature>
<name>A0A4R1NZF7_9GAMM</name>
<organism evidence="2 3">
    <name type="scientific">Azotobacter chroococcum</name>
    <dbReference type="NCBI Taxonomy" id="353"/>
    <lineage>
        <taxon>Bacteria</taxon>
        <taxon>Pseudomonadati</taxon>
        <taxon>Pseudomonadota</taxon>
        <taxon>Gammaproteobacteria</taxon>
        <taxon>Pseudomonadales</taxon>
        <taxon>Pseudomonadaceae</taxon>
        <taxon>Azotobacter</taxon>
    </lineage>
</organism>
<evidence type="ECO:0000313" key="2">
    <source>
        <dbReference type="EMBL" id="TCL18883.1"/>
    </source>
</evidence>
<feature type="region of interest" description="Disordered" evidence="1">
    <location>
        <begin position="64"/>
        <end position="141"/>
    </location>
</feature>
<accession>A0A4R1NZF7</accession>
<dbReference type="EMBL" id="SMMU01000042">
    <property type="protein sequence ID" value="TCL18883.1"/>
    <property type="molecule type" value="Genomic_DNA"/>
</dbReference>
<proteinExistence type="predicted"/>
<dbReference type="AlphaFoldDB" id="A0A4R1NZF7"/>
<dbReference type="Proteomes" id="UP000295169">
    <property type="component" value="Unassembled WGS sequence"/>
</dbReference>
<reference evidence="2 3" key="1">
    <citation type="submission" date="2019-03" db="EMBL/GenBank/DDBJ databases">
        <title>Genomic Encyclopedia of Type Strains, Phase IV (KMG-IV): sequencing the most valuable type-strain genomes for metagenomic binning, comparative biology and taxonomic classification.</title>
        <authorList>
            <person name="Goeker M."/>
        </authorList>
    </citation>
    <scope>NUCLEOTIDE SEQUENCE [LARGE SCALE GENOMIC DNA]</scope>
    <source>
        <strain evidence="2 3">DSM 2286</strain>
    </source>
</reference>
<evidence type="ECO:0000313" key="3">
    <source>
        <dbReference type="Proteomes" id="UP000295169"/>
    </source>
</evidence>
<sequence>MHTVEKIGGHDQEMLGDLGYDIEISKLLKLYVVNKDSDINSITYYVTGSRKLINRATKLIEERYPAQRRHRLGDRLQPQGQGHPRPHRHRAGRGRHQHPGTAPVDPPGEEGGGLRRRGGRPAPRADRAGEPRRRDRRLTGGRIAVTAARRRTTGARHVSHPRTVVLTHRQRLVQTVGRACSNIRPMAGFDGGATKIEEVKKCI</sequence>
<evidence type="ECO:0000256" key="1">
    <source>
        <dbReference type="SAM" id="MobiDB-lite"/>
    </source>
</evidence>